<name>A0A402BJX8_9CHLR</name>
<dbReference type="RefSeq" id="WP_126631580.1">
    <property type="nucleotide sequence ID" value="NZ_BIFT01000002.1"/>
</dbReference>
<dbReference type="EMBL" id="BIFT01000002">
    <property type="protein sequence ID" value="GCE31636.1"/>
    <property type="molecule type" value="Genomic_DNA"/>
</dbReference>
<keyword evidence="1" id="KW-0472">Membrane</keyword>
<dbReference type="AlphaFoldDB" id="A0A402BJX8"/>
<evidence type="ECO:0000256" key="1">
    <source>
        <dbReference type="SAM" id="Phobius"/>
    </source>
</evidence>
<keyword evidence="1" id="KW-0812">Transmembrane</keyword>
<evidence type="ECO:0000313" key="2">
    <source>
        <dbReference type="EMBL" id="GCE31636.1"/>
    </source>
</evidence>
<feature type="transmembrane region" description="Helical" evidence="1">
    <location>
        <begin position="26"/>
        <end position="51"/>
    </location>
</feature>
<evidence type="ECO:0000313" key="3">
    <source>
        <dbReference type="Proteomes" id="UP000287171"/>
    </source>
</evidence>
<feature type="transmembrane region" description="Helical" evidence="1">
    <location>
        <begin position="57"/>
        <end position="78"/>
    </location>
</feature>
<dbReference type="OrthoDB" id="9837757at2"/>
<keyword evidence="3" id="KW-1185">Reference proteome</keyword>
<reference evidence="3" key="1">
    <citation type="submission" date="2018-12" db="EMBL/GenBank/DDBJ databases">
        <title>Tengunoibacter tsumagoiensis gen. nov., sp. nov., Dictyobacter kobayashii sp. nov., D. alpinus sp. nov., and D. joshuensis sp. nov. and description of Dictyobacteraceae fam. nov. within the order Ktedonobacterales isolated from Tengu-no-mugimeshi.</title>
        <authorList>
            <person name="Wang C.M."/>
            <person name="Zheng Y."/>
            <person name="Sakai Y."/>
            <person name="Toyoda A."/>
            <person name="Minakuchi Y."/>
            <person name="Abe K."/>
            <person name="Yokota A."/>
            <person name="Yabe S."/>
        </authorList>
    </citation>
    <scope>NUCLEOTIDE SEQUENCE [LARGE SCALE GENOMIC DNA]</scope>
    <source>
        <strain evidence="3">Uno16</strain>
    </source>
</reference>
<protein>
    <submittedName>
        <fullName evidence="2">Uncharacterized protein</fullName>
    </submittedName>
</protein>
<comment type="caution">
    <text evidence="2">The sequence shown here is derived from an EMBL/GenBank/DDBJ whole genome shotgun (WGS) entry which is preliminary data.</text>
</comment>
<accession>A0A402BJX8</accession>
<sequence length="203" mass="22920">MNKHDSSQTYQLSEAHSYSIGATRQLSALAIFLWGSLTIYEVTSLVRAIYAHDMYRLWASLATIFMFCLVGAATLYGATKQRIVVGREGIVYNSGAHILYTPWQNIHKLVLSPHTGEPALQLQKPAEALPIEQGIREERAAIKIRFYGKRPIKIESRYDLYNYIPLPAIKNDIWQDIQQHVPGLDMTLPGSQSTVNSALTRIF</sequence>
<gene>
    <name evidence="2" type="ORF">KDA_71200</name>
</gene>
<dbReference type="Proteomes" id="UP000287171">
    <property type="component" value="Unassembled WGS sequence"/>
</dbReference>
<proteinExistence type="predicted"/>
<keyword evidence="1" id="KW-1133">Transmembrane helix</keyword>
<organism evidence="2 3">
    <name type="scientific">Dictyobacter alpinus</name>
    <dbReference type="NCBI Taxonomy" id="2014873"/>
    <lineage>
        <taxon>Bacteria</taxon>
        <taxon>Bacillati</taxon>
        <taxon>Chloroflexota</taxon>
        <taxon>Ktedonobacteria</taxon>
        <taxon>Ktedonobacterales</taxon>
        <taxon>Dictyobacteraceae</taxon>
        <taxon>Dictyobacter</taxon>
    </lineage>
</organism>